<reference evidence="1 2" key="1">
    <citation type="submission" date="2017-12" db="EMBL/GenBank/DDBJ databases">
        <authorList>
            <person name="Hurst M.R.H."/>
        </authorList>
    </citation>
    <scope>NUCLEOTIDE SEQUENCE [LARGE SCALE GENOMIC DNA]</scope>
    <source>
        <strain evidence="1 2">BM15</strain>
    </source>
</reference>
<proteinExistence type="predicted"/>
<dbReference type="KEGG" id="paro:CUV01_06535"/>
<sequence>MGSIEHARVDEWGQQSVSNAQKELDQLNAQIAEVGVDAALTACSSVPGYGIACDFASLGKSVSKGDWLGAALDLVGFVPVLGDIAKGSVRGTKILKTMDDLTGALSVAQAVVNKSRRVLSQGTDAIRAAARTSGDFLGIRKAAARDYWSKQVRNSDAYKRYRKQIDECPDAACRAKAREAYQQERYKHMNLPKSGPPPAGRGEWVGDGAYPGHGIFKPHPDTDLARSLDAYNAKYGTNFEGVKYSGGHPDFSPFVMRDSRGRPMEVEIPDMKGDRLGGSGDFGQARSRLSEKYGSWSKRQESGYTWHHMEDGTTMQLVDSTIHNAAAGGATHRGGGSMMSTNAAEF</sequence>
<name>A0A2K9EYB4_9RHOB</name>
<dbReference type="RefSeq" id="WP_101459765.1">
    <property type="nucleotide sequence ID" value="NZ_CP025408.1"/>
</dbReference>
<dbReference type="InterPro" id="IPR032869">
    <property type="entry name" value="WHH_dom_containing"/>
</dbReference>
<evidence type="ECO:0000313" key="2">
    <source>
        <dbReference type="Proteomes" id="UP000233742"/>
    </source>
</evidence>
<keyword evidence="2" id="KW-1185">Reference proteome</keyword>
<gene>
    <name evidence="1" type="ORF">CUV01_06535</name>
</gene>
<dbReference type="CDD" id="cd20745">
    <property type="entry name" value="FIX_RhsA_AHH_HNH-like"/>
    <property type="match status" value="1"/>
</dbReference>
<organism evidence="1 2">
    <name type="scientific">Paracoccus tegillarcae</name>
    <dbReference type="NCBI Taxonomy" id="1529068"/>
    <lineage>
        <taxon>Bacteria</taxon>
        <taxon>Pseudomonadati</taxon>
        <taxon>Pseudomonadota</taxon>
        <taxon>Alphaproteobacteria</taxon>
        <taxon>Rhodobacterales</taxon>
        <taxon>Paracoccaceae</taxon>
        <taxon>Paracoccus</taxon>
    </lineage>
</organism>
<dbReference type="Pfam" id="PF14414">
    <property type="entry name" value="WHH"/>
    <property type="match status" value="1"/>
</dbReference>
<dbReference type="OrthoDB" id="4446543at2"/>
<accession>A0A2K9EYB4</accession>
<evidence type="ECO:0000313" key="1">
    <source>
        <dbReference type="EMBL" id="AUH33092.1"/>
    </source>
</evidence>
<dbReference type="Proteomes" id="UP000233742">
    <property type="component" value="Chromosome"/>
</dbReference>
<dbReference type="EMBL" id="CP025408">
    <property type="protein sequence ID" value="AUH33092.1"/>
    <property type="molecule type" value="Genomic_DNA"/>
</dbReference>
<dbReference type="AlphaFoldDB" id="A0A2K9EYB4"/>
<protein>
    <submittedName>
        <fullName evidence="1">Uncharacterized protein</fullName>
    </submittedName>
</protein>